<comment type="caution">
    <text evidence="5">The sequence shown here is derived from an EMBL/GenBank/DDBJ whole genome shotgun (WGS) entry which is preliminary data.</text>
</comment>
<dbReference type="InterPro" id="IPR008920">
    <property type="entry name" value="TF_FadR/GntR_C"/>
</dbReference>
<dbReference type="Gene3D" id="1.20.120.530">
    <property type="entry name" value="GntR ligand-binding domain-like"/>
    <property type="match status" value="1"/>
</dbReference>
<dbReference type="RefSeq" id="WP_350777802.1">
    <property type="nucleotide sequence ID" value="NZ_JBEPEK010000026.1"/>
</dbReference>
<dbReference type="InterPro" id="IPR000524">
    <property type="entry name" value="Tscrpt_reg_HTH_GntR"/>
</dbReference>
<evidence type="ECO:0000259" key="4">
    <source>
        <dbReference type="PROSITE" id="PS50949"/>
    </source>
</evidence>
<gene>
    <name evidence="5" type="ORF">ABT404_05815</name>
</gene>
<organism evidence="5 6">
    <name type="scientific">Streptomyces hyaluromycini</name>
    <dbReference type="NCBI Taxonomy" id="1377993"/>
    <lineage>
        <taxon>Bacteria</taxon>
        <taxon>Bacillati</taxon>
        <taxon>Actinomycetota</taxon>
        <taxon>Actinomycetes</taxon>
        <taxon>Kitasatosporales</taxon>
        <taxon>Streptomycetaceae</taxon>
        <taxon>Streptomyces</taxon>
    </lineage>
</organism>
<sequence length="238" mass="26000">MADRRAPATEAQSPEDVYRMLRTRIMTGELVPGQPLTERASAVRFGLGSPPVRDALTRLVSDGLVQAVSPHAYRITPLTLKSVNDLFAVWALLGPEMAALGTSRADPEQAAQLRQLMVDGNAVLTGPLDRDGVVRFIDITEQTFDLVANASRNDRIIEVYRSLSCEMWRVLALILISADCVDTLLATGVAWHSVIDRRDALGVTRLTRRAAAATRASAMRLLTDRTKSGDGVVLPLRR</sequence>
<evidence type="ECO:0000313" key="6">
    <source>
        <dbReference type="Proteomes" id="UP001474181"/>
    </source>
</evidence>
<evidence type="ECO:0000313" key="5">
    <source>
        <dbReference type="EMBL" id="MER7178989.1"/>
    </source>
</evidence>
<feature type="domain" description="HTH gntR-type" evidence="4">
    <location>
        <begin position="11"/>
        <end position="78"/>
    </location>
</feature>
<dbReference type="Gene3D" id="1.10.10.10">
    <property type="entry name" value="Winged helix-like DNA-binding domain superfamily/Winged helix DNA-binding domain"/>
    <property type="match status" value="1"/>
</dbReference>
<evidence type="ECO:0000256" key="1">
    <source>
        <dbReference type="ARBA" id="ARBA00023015"/>
    </source>
</evidence>
<dbReference type="PANTHER" id="PTHR43537:SF5">
    <property type="entry name" value="UXU OPERON TRANSCRIPTIONAL REGULATOR"/>
    <property type="match status" value="1"/>
</dbReference>
<keyword evidence="6" id="KW-1185">Reference proteome</keyword>
<dbReference type="InterPro" id="IPR036390">
    <property type="entry name" value="WH_DNA-bd_sf"/>
</dbReference>
<protein>
    <submittedName>
        <fullName evidence="5">GntR family transcriptional regulator</fullName>
    </submittedName>
</protein>
<evidence type="ECO:0000256" key="2">
    <source>
        <dbReference type="ARBA" id="ARBA00023125"/>
    </source>
</evidence>
<dbReference type="Pfam" id="PF00392">
    <property type="entry name" value="GntR"/>
    <property type="match status" value="1"/>
</dbReference>
<dbReference type="Proteomes" id="UP001474181">
    <property type="component" value="Unassembled WGS sequence"/>
</dbReference>
<keyword evidence="3" id="KW-0804">Transcription</keyword>
<dbReference type="SUPFAM" id="SSF48008">
    <property type="entry name" value="GntR ligand-binding domain-like"/>
    <property type="match status" value="1"/>
</dbReference>
<dbReference type="InterPro" id="IPR036388">
    <property type="entry name" value="WH-like_DNA-bd_sf"/>
</dbReference>
<dbReference type="PROSITE" id="PS50949">
    <property type="entry name" value="HTH_GNTR"/>
    <property type="match status" value="1"/>
</dbReference>
<dbReference type="Pfam" id="PF07729">
    <property type="entry name" value="FCD"/>
    <property type="match status" value="1"/>
</dbReference>
<reference evidence="5 6" key="1">
    <citation type="submission" date="2024-06" db="EMBL/GenBank/DDBJ databases">
        <title>The Natural Products Discovery Center: Release of the First 8490 Sequenced Strains for Exploring Actinobacteria Biosynthetic Diversity.</title>
        <authorList>
            <person name="Kalkreuter E."/>
            <person name="Kautsar S.A."/>
            <person name="Yang D."/>
            <person name="Bader C.D."/>
            <person name="Teijaro C.N."/>
            <person name="Fluegel L."/>
            <person name="Davis C.M."/>
            <person name="Simpson J.R."/>
            <person name="Lauterbach L."/>
            <person name="Steele A.D."/>
            <person name="Gui C."/>
            <person name="Meng S."/>
            <person name="Li G."/>
            <person name="Viehrig K."/>
            <person name="Ye F."/>
            <person name="Su P."/>
            <person name="Kiefer A.F."/>
            <person name="Nichols A."/>
            <person name="Cepeda A.J."/>
            <person name="Yan W."/>
            <person name="Fan B."/>
            <person name="Jiang Y."/>
            <person name="Adhikari A."/>
            <person name="Zheng C.-J."/>
            <person name="Schuster L."/>
            <person name="Cowan T.M."/>
            <person name="Smanski M.J."/>
            <person name="Chevrette M.G."/>
            <person name="De Carvalho L.P.S."/>
            <person name="Shen B."/>
        </authorList>
    </citation>
    <scope>NUCLEOTIDE SEQUENCE [LARGE SCALE GENOMIC DNA]</scope>
    <source>
        <strain evidence="5 6">NPDC000234</strain>
    </source>
</reference>
<dbReference type="InterPro" id="IPR011711">
    <property type="entry name" value="GntR_C"/>
</dbReference>
<dbReference type="PANTHER" id="PTHR43537">
    <property type="entry name" value="TRANSCRIPTIONAL REGULATOR, GNTR FAMILY"/>
    <property type="match status" value="1"/>
</dbReference>
<dbReference type="EMBL" id="JBEPEK010000026">
    <property type="protein sequence ID" value="MER7178989.1"/>
    <property type="molecule type" value="Genomic_DNA"/>
</dbReference>
<evidence type="ECO:0000256" key="3">
    <source>
        <dbReference type="ARBA" id="ARBA00023163"/>
    </source>
</evidence>
<proteinExistence type="predicted"/>
<dbReference type="SMART" id="SM00345">
    <property type="entry name" value="HTH_GNTR"/>
    <property type="match status" value="1"/>
</dbReference>
<dbReference type="SUPFAM" id="SSF46785">
    <property type="entry name" value="Winged helix' DNA-binding domain"/>
    <property type="match status" value="1"/>
</dbReference>
<accession>A0ABV1WQ55</accession>
<keyword evidence="1" id="KW-0805">Transcription regulation</keyword>
<name>A0ABV1WQ55_9ACTN</name>
<keyword evidence="2" id="KW-0238">DNA-binding</keyword>